<evidence type="ECO:0000259" key="1">
    <source>
        <dbReference type="Pfam" id="PF04233"/>
    </source>
</evidence>
<dbReference type="EMBL" id="QXWK01000020">
    <property type="protein sequence ID" value="NBH62163.1"/>
    <property type="molecule type" value="Genomic_DNA"/>
</dbReference>
<evidence type="ECO:0000313" key="3">
    <source>
        <dbReference type="Proteomes" id="UP000446866"/>
    </source>
</evidence>
<name>A0A845QN63_9FIRM</name>
<dbReference type="AlphaFoldDB" id="A0A845QN63"/>
<organism evidence="2 3">
    <name type="scientific">Anaerotruncus colihominis</name>
    <dbReference type="NCBI Taxonomy" id="169435"/>
    <lineage>
        <taxon>Bacteria</taxon>
        <taxon>Bacillati</taxon>
        <taxon>Bacillota</taxon>
        <taxon>Clostridia</taxon>
        <taxon>Eubacteriales</taxon>
        <taxon>Oscillospiraceae</taxon>
        <taxon>Anaerotruncus</taxon>
    </lineage>
</organism>
<gene>
    <name evidence="2" type="ORF">D0435_10910</name>
</gene>
<keyword evidence="3" id="KW-1185">Reference proteome</keyword>
<protein>
    <submittedName>
        <fullName evidence="2">Phage head morphogenesis protein</fullName>
    </submittedName>
</protein>
<accession>A0A845QN63</accession>
<dbReference type="Pfam" id="PF04233">
    <property type="entry name" value="Phage_Mu_F"/>
    <property type="match status" value="1"/>
</dbReference>
<dbReference type="Proteomes" id="UP000446866">
    <property type="component" value="Unassembled WGS sequence"/>
</dbReference>
<comment type="caution">
    <text evidence="2">The sequence shown here is derived from an EMBL/GenBank/DDBJ whole genome shotgun (WGS) entry which is preliminary data.</text>
</comment>
<proteinExistence type="predicted"/>
<dbReference type="InterPro" id="IPR006528">
    <property type="entry name" value="Phage_head_morphogenesis_dom"/>
</dbReference>
<sequence>MTLVVMVMKNSAYWQKRFEILEEALGKYGEETYRGVQPYFDKALREINADIETWIYRIAKNNEISMKNARKLLDAGQLEEFKWTVEEYIKYGKENAINQQWVKELENASAKFHISRLEALKIKVQQSAEKAFGNYLDDVDTMARKVYEEGYYRSAFELQRGLGVGWNISSIDEKKLSKLISKPWAADGRNFSDRIWQAKNQMVYDLHSELTRACILGKGPDEAVKNLSKYVDKRFKNAKVQAGRLVMTEQAFFSAAAQKDAFNELGVEEYEIVATLDSHTSEICQQLNGKHFPMSQYEPGVTAQPFHVSCRSTTCPYFDDEFTVGEMRAARGEDGKTYQVPGDMTYPEWKSQNVIKNIKLPSDMVEDKGLSEDIKKGIEQAINKVQSEYNVRIDEVAYKDLSYFGKVPLQFAPMSTGQDFKTQLVINSKYDWNESLDALNDRIYNRNYQKGLLAGKSLEDLIYHEAAHCMTFQECQTWEAFREMERQIRKMYVSGISAYNESCRDGAESIAEAFVRIKNGEAVPDGAKLLVELYVMRWKR</sequence>
<dbReference type="NCBIfam" id="TIGR01641">
    <property type="entry name" value="phageSPP1_gp7"/>
    <property type="match status" value="1"/>
</dbReference>
<feature type="domain" description="Phage head morphogenesis" evidence="1">
    <location>
        <begin position="206"/>
        <end position="314"/>
    </location>
</feature>
<dbReference type="RefSeq" id="WP_160202449.1">
    <property type="nucleotide sequence ID" value="NZ_QXWK01000020.1"/>
</dbReference>
<reference evidence="2 3" key="1">
    <citation type="submission" date="2018-08" db="EMBL/GenBank/DDBJ databases">
        <title>Murine metabolic-syndrome-specific gut microbial biobank.</title>
        <authorList>
            <person name="Liu C."/>
        </authorList>
    </citation>
    <scope>NUCLEOTIDE SEQUENCE [LARGE SCALE GENOMIC DNA]</scope>
    <source>
        <strain evidence="2 3">28</strain>
    </source>
</reference>
<evidence type="ECO:0000313" key="2">
    <source>
        <dbReference type="EMBL" id="NBH62163.1"/>
    </source>
</evidence>